<dbReference type="InterPro" id="IPR011032">
    <property type="entry name" value="GroES-like_sf"/>
</dbReference>
<dbReference type="SUPFAM" id="SSF50129">
    <property type="entry name" value="GroES-like"/>
    <property type="match status" value="1"/>
</dbReference>
<dbReference type="GO" id="GO:0016491">
    <property type="term" value="F:oxidoreductase activity"/>
    <property type="evidence" value="ECO:0007669"/>
    <property type="project" value="InterPro"/>
</dbReference>
<dbReference type="InterPro" id="IPR036291">
    <property type="entry name" value="NAD(P)-bd_dom_sf"/>
</dbReference>
<dbReference type="RefSeq" id="WP_260117184.1">
    <property type="nucleotide sequence ID" value="NZ_CP093361.1"/>
</dbReference>
<dbReference type="EMBL" id="CP093361">
    <property type="protein sequence ID" value="UQS87377.1"/>
    <property type="molecule type" value="Genomic_DNA"/>
</dbReference>
<gene>
    <name evidence="2" type="ORF">MOO44_04280</name>
</gene>
<organism evidence="2 3">
    <name type="scientific">Nicoliella spurrieriana</name>
    <dbReference type="NCBI Taxonomy" id="2925830"/>
    <lineage>
        <taxon>Bacteria</taxon>
        <taxon>Bacillati</taxon>
        <taxon>Bacillota</taxon>
        <taxon>Bacilli</taxon>
        <taxon>Lactobacillales</taxon>
        <taxon>Lactobacillaceae</taxon>
        <taxon>Nicoliella</taxon>
    </lineage>
</organism>
<keyword evidence="3" id="KW-1185">Reference proteome</keyword>
<reference evidence="2" key="1">
    <citation type="journal article" date="2022" name="Int. J. Syst. Evol. Microbiol.">
        <title>Apilactobacillus apisilvae sp. nov., Nicolia spurrieriana gen. nov. sp. nov., Bombilactobacillus folatiphilus sp. nov. and Bombilactobacillus thymidiniphilus sp. nov., four new lactic acid bacterial isolates from stingless bees Tetragonula carbonaria and Austroplebeia australis.</title>
        <authorList>
            <person name="Oliphant S.A."/>
            <person name="Watson-Haigh N.S."/>
            <person name="Sumby K.M."/>
            <person name="Gardner J."/>
            <person name="Groom S."/>
            <person name="Jiranek V."/>
        </authorList>
    </citation>
    <scope>NUCLEOTIDE SEQUENCE</scope>
    <source>
        <strain evidence="2">SGEP1_A5</strain>
    </source>
</reference>
<dbReference type="Gene3D" id="3.40.50.720">
    <property type="entry name" value="NAD(P)-binding Rossmann-like Domain"/>
    <property type="match status" value="1"/>
</dbReference>
<accession>A0A976X6K6</accession>
<dbReference type="Pfam" id="PF13602">
    <property type="entry name" value="ADH_zinc_N_2"/>
    <property type="match status" value="1"/>
</dbReference>
<evidence type="ECO:0000313" key="3">
    <source>
        <dbReference type="Proteomes" id="UP000831181"/>
    </source>
</evidence>
<dbReference type="InterPro" id="IPR020843">
    <property type="entry name" value="ER"/>
</dbReference>
<dbReference type="Proteomes" id="UP000831181">
    <property type="component" value="Chromosome"/>
</dbReference>
<dbReference type="SUPFAM" id="SSF51735">
    <property type="entry name" value="NAD(P)-binding Rossmann-fold domains"/>
    <property type="match status" value="1"/>
</dbReference>
<name>A0A976X6K6_9LACO</name>
<dbReference type="PANTHER" id="PTHR11695:SF648">
    <property type="entry name" value="ZINC-BINDING OXIDOREDUCTASE"/>
    <property type="match status" value="1"/>
</dbReference>
<dbReference type="KEGG" id="lbe:MOO44_04280"/>
<dbReference type="InterPro" id="IPR050700">
    <property type="entry name" value="YIM1/Zinc_Alcohol_DH_Fams"/>
</dbReference>
<dbReference type="SMART" id="SM00829">
    <property type="entry name" value="PKS_ER"/>
    <property type="match status" value="1"/>
</dbReference>
<evidence type="ECO:0000313" key="2">
    <source>
        <dbReference type="EMBL" id="UQS87377.1"/>
    </source>
</evidence>
<evidence type="ECO:0000259" key="1">
    <source>
        <dbReference type="SMART" id="SM00829"/>
    </source>
</evidence>
<dbReference type="InterPro" id="IPR013154">
    <property type="entry name" value="ADH-like_N"/>
</dbReference>
<dbReference type="Gene3D" id="3.90.180.10">
    <property type="entry name" value="Medium-chain alcohol dehydrogenases, catalytic domain"/>
    <property type="match status" value="1"/>
</dbReference>
<dbReference type="AlphaFoldDB" id="A0A976X6K6"/>
<dbReference type="PANTHER" id="PTHR11695">
    <property type="entry name" value="ALCOHOL DEHYDROGENASE RELATED"/>
    <property type="match status" value="1"/>
</dbReference>
<sequence>MNGVISTKAGQLNDLKIEQLRRPEPTANQVLVRVKNSSLNYLDYARFRRAKKPRQRFFNNRFLNRFTNPNLNKILGCDFAGIVEGVGADVQDIQIGDKVFGITDNFQDGAWAEYVCANENNVAFTPSNLNFRDCATLPMAAGTAVTAINGAKVEMNKRILLIGITGGVGLFALQYASSLGANVTGVCSPETINYVQSTYMETLIEAKPNWQKQLKGKFDSVIVINGKRSPSYIRRFLNPNGYYVEVHQSKLDIETNPFGDMMEVGFRWYQGHFEHLFVRPDWLWKVANLAQRGVLHPEIDASFSIRYVQDAIKYAVKNPIDGKIALKMDFDGHYNEER</sequence>
<protein>
    <submittedName>
        <fullName evidence="2">NADP-dependent oxidoreductase</fullName>
    </submittedName>
</protein>
<feature type="domain" description="Enoyl reductase (ER)" evidence="1">
    <location>
        <begin position="10"/>
        <end position="326"/>
    </location>
</feature>
<dbReference type="CDD" id="cd05289">
    <property type="entry name" value="MDR_like_2"/>
    <property type="match status" value="1"/>
</dbReference>
<proteinExistence type="predicted"/>
<dbReference type="Pfam" id="PF08240">
    <property type="entry name" value="ADH_N"/>
    <property type="match status" value="1"/>
</dbReference>